<organism evidence="6 7">
    <name type="scientific">Marinomonas transparens</name>
    <dbReference type="NCBI Taxonomy" id="2795388"/>
    <lineage>
        <taxon>Bacteria</taxon>
        <taxon>Pseudomonadati</taxon>
        <taxon>Pseudomonadota</taxon>
        <taxon>Gammaproteobacteria</taxon>
        <taxon>Oceanospirillales</taxon>
        <taxon>Oceanospirillaceae</taxon>
        <taxon>Marinomonas</taxon>
    </lineage>
</organism>
<evidence type="ECO:0000256" key="3">
    <source>
        <dbReference type="ARBA" id="ARBA00023125"/>
    </source>
</evidence>
<accession>A0A934JTT1</accession>
<dbReference type="Gene3D" id="1.10.260.40">
    <property type="entry name" value="lambda repressor-like DNA-binding domains"/>
    <property type="match status" value="1"/>
</dbReference>
<evidence type="ECO:0000256" key="2">
    <source>
        <dbReference type="ARBA" id="ARBA00023015"/>
    </source>
</evidence>
<keyword evidence="4" id="KW-0804">Transcription</keyword>
<dbReference type="Pfam" id="PF13693">
    <property type="entry name" value="HTH_35"/>
    <property type="match status" value="1"/>
</dbReference>
<dbReference type="InterPro" id="IPR010982">
    <property type="entry name" value="Lambda_DNA-bd_dom_sf"/>
</dbReference>
<gene>
    <name evidence="6" type="ORF">I8J31_05765</name>
</gene>
<feature type="domain" description="Ner winged helix-turn-helix DNA-binding" evidence="5">
    <location>
        <begin position="13"/>
        <end position="79"/>
    </location>
</feature>
<keyword evidence="7" id="KW-1185">Reference proteome</keyword>
<dbReference type="AlphaFoldDB" id="A0A934JTT1"/>
<evidence type="ECO:0000313" key="7">
    <source>
        <dbReference type="Proteomes" id="UP000628710"/>
    </source>
</evidence>
<dbReference type="Proteomes" id="UP000628710">
    <property type="component" value="Unassembled WGS sequence"/>
</dbReference>
<dbReference type="SUPFAM" id="SSF47413">
    <property type="entry name" value="lambda repressor-like DNA-binding domains"/>
    <property type="match status" value="1"/>
</dbReference>
<dbReference type="GO" id="GO:0003677">
    <property type="term" value="F:DNA binding"/>
    <property type="evidence" value="ECO:0007669"/>
    <property type="project" value="UniProtKB-KW"/>
</dbReference>
<dbReference type="RefSeq" id="WP_199467320.1">
    <property type="nucleotide sequence ID" value="NZ_JAEMNX010000003.1"/>
</dbReference>
<comment type="caution">
    <text evidence="6">The sequence shown here is derived from an EMBL/GenBank/DDBJ whole genome shotgun (WGS) entry which is preliminary data.</text>
</comment>
<dbReference type="InterPro" id="IPR038722">
    <property type="entry name" value="Ner_HTH_dom"/>
</dbReference>
<keyword evidence="2" id="KW-0805">Transcription regulation</keyword>
<evidence type="ECO:0000256" key="4">
    <source>
        <dbReference type="ARBA" id="ARBA00023163"/>
    </source>
</evidence>
<keyword evidence="3" id="KW-0238">DNA-binding</keyword>
<evidence type="ECO:0000256" key="1">
    <source>
        <dbReference type="ARBA" id="ARBA00006157"/>
    </source>
</evidence>
<evidence type="ECO:0000313" key="6">
    <source>
        <dbReference type="EMBL" id="MBJ7537184.1"/>
    </source>
</evidence>
<proteinExistence type="inferred from homology"/>
<name>A0A934JTT1_9GAMM</name>
<evidence type="ECO:0000259" key="5">
    <source>
        <dbReference type="Pfam" id="PF13693"/>
    </source>
</evidence>
<sequence>MSKQSTHSTTLSDWHRQDIMAAIRKKGTTLAELGRQHGYESPAALYNVFNMSYPKVERIIAAFLESHPSEIWPSRYQKSVVDFKTSISLTHLKK</sequence>
<dbReference type="EMBL" id="JAEMNX010000003">
    <property type="protein sequence ID" value="MBJ7537184.1"/>
    <property type="molecule type" value="Genomic_DNA"/>
</dbReference>
<comment type="similarity">
    <text evidence="1">Belongs to the ner transcriptional regulatory family.</text>
</comment>
<protein>
    <submittedName>
        <fullName evidence="6">Helix-turn-helix domain-containing protein</fullName>
    </submittedName>
</protein>
<reference evidence="6" key="1">
    <citation type="submission" date="2020-12" db="EMBL/GenBank/DDBJ databases">
        <title>Marinomonas arctica sp. nov., a psychrotolerant bacterium isolated from the Arctic.</title>
        <authorList>
            <person name="Zhang Y."/>
        </authorList>
    </citation>
    <scope>NUCLEOTIDE SEQUENCE</scope>
    <source>
        <strain evidence="6">C1424</strain>
    </source>
</reference>